<feature type="region of interest" description="Disordered" evidence="1">
    <location>
        <begin position="25"/>
        <end position="49"/>
    </location>
</feature>
<proteinExistence type="predicted"/>
<dbReference type="Proteomes" id="UP000824890">
    <property type="component" value="Unassembled WGS sequence"/>
</dbReference>
<protein>
    <submittedName>
        <fullName evidence="2">Uncharacterized protein</fullName>
    </submittedName>
</protein>
<organism evidence="2 3">
    <name type="scientific">Brassica napus</name>
    <name type="common">Rape</name>
    <dbReference type="NCBI Taxonomy" id="3708"/>
    <lineage>
        <taxon>Eukaryota</taxon>
        <taxon>Viridiplantae</taxon>
        <taxon>Streptophyta</taxon>
        <taxon>Embryophyta</taxon>
        <taxon>Tracheophyta</taxon>
        <taxon>Spermatophyta</taxon>
        <taxon>Magnoliopsida</taxon>
        <taxon>eudicotyledons</taxon>
        <taxon>Gunneridae</taxon>
        <taxon>Pentapetalae</taxon>
        <taxon>rosids</taxon>
        <taxon>malvids</taxon>
        <taxon>Brassicales</taxon>
        <taxon>Brassicaceae</taxon>
        <taxon>Brassiceae</taxon>
        <taxon>Brassica</taxon>
    </lineage>
</organism>
<dbReference type="EMBL" id="JAGKQM010000018">
    <property type="protein sequence ID" value="KAH0866383.1"/>
    <property type="molecule type" value="Genomic_DNA"/>
</dbReference>
<accession>A0ABQ7YGE6</accession>
<feature type="region of interest" description="Disordered" evidence="1">
    <location>
        <begin position="1"/>
        <end position="20"/>
    </location>
</feature>
<feature type="compositionally biased region" description="Polar residues" evidence="1">
    <location>
        <begin position="1"/>
        <end position="15"/>
    </location>
</feature>
<reference evidence="2 3" key="1">
    <citation type="submission" date="2021-05" db="EMBL/GenBank/DDBJ databases">
        <title>Genome Assembly of Synthetic Allotetraploid Brassica napus Reveals Homoeologous Exchanges between Subgenomes.</title>
        <authorList>
            <person name="Davis J.T."/>
        </authorList>
    </citation>
    <scope>NUCLEOTIDE SEQUENCE [LARGE SCALE GENOMIC DNA]</scope>
    <source>
        <strain evidence="3">cv. Da-Ae</strain>
        <tissue evidence="2">Seedling</tissue>
    </source>
</reference>
<gene>
    <name evidence="2" type="ORF">HID58_083594</name>
</gene>
<sequence>MTANSRRSSNASIKLSRQKVALAPNPHLGISSKRNPLHLQAPNKPLLTR</sequence>
<evidence type="ECO:0000313" key="2">
    <source>
        <dbReference type="EMBL" id="KAH0866383.1"/>
    </source>
</evidence>
<comment type="caution">
    <text evidence="2">The sequence shown here is derived from an EMBL/GenBank/DDBJ whole genome shotgun (WGS) entry which is preliminary data.</text>
</comment>
<keyword evidence="3" id="KW-1185">Reference proteome</keyword>
<evidence type="ECO:0000256" key="1">
    <source>
        <dbReference type="SAM" id="MobiDB-lite"/>
    </source>
</evidence>
<evidence type="ECO:0000313" key="3">
    <source>
        <dbReference type="Proteomes" id="UP000824890"/>
    </source>
</evidence>
<name>A0ABQ7YGE6_BRANA</name>